<dbReference type="Gene3D" id="1.20.1250.20">
    <property type="entry name" value="MFS general substrate transporter like domains"/>
    <property type="match status" value="2"/>
</dbReference>
<dbReference type="FunFam" id="1.20.1250.20:FF:000018">
    <property type="entry name" value="MFS transporter permease"/>
    <property type="match status" value="1"/>
</dbReference>
<dbReference type="RefSeq" id="XP_025598255.1">
    <property type="nucleotide sequence ID" value="XM_025744596.1"/>
</dbReference>
<evidence type="ECO:0000256" key="6">
    <source>
        <dbReference type="SAM" id="MobiDB-lite"/>
    </source>
</evidence>
<feature type="domain" description="Major facilitator superfamily (MFS) profile" evidence="8">
    <location>
        <begin position="66"/>
        <end position="491"/>
    </location>
</feature>
<dbReference type="PROSITE" id="PS50850">
    <property type="entry name" value="MFS"/>
    <property type="match status" value="1"/>
</dbReference>
<feature type="transmembrane region" description="Helical" evidence="7">
    <location>
        <begin position="239"/>
        <end position="262"/>
    </location>
</feature>
<keyword evidence="10" id="KW-1185">Reference proteome</keyword>
<evidence type="ECO:0000256" key="3">
    <source>
        <dbReference type="ARBA" id="ARBA00022692"/>
    </source>
</evidence>
<dbReference type="InterPro" id="IPR020846">
    <property type="entry name" value="MFS_dom"/>
</dbReference>
<keyword evidence="3 7" id="KW-0812">Transmembrane</keyword>
<feature type="region of interest" description="Disordered" evidence="6">
    <location>
        <begin position="1"/>
        <end position="28"/>
    </location>
</feature>
<feature type="transmembrane region" description="Helical" evidence="7">
    <location>
        <begin position="375"/>
        <end position="393"/>
    </location>
</feature>
<proteinExistence type="predicted"/>
<evidence type="ECO:0000313" key="10">
    <source>
        <dbReference type="Proteomes" id="UP000245946"/>
    </source>
</evidence>
<gene>
    <name evidence="9" type="ORF">FA09DRAFT_343383</name>
</gene>
<evidence type="ECO:0000259" key="8">
    <source>
        <dbReference type="PROSITE" id="PS50850"/>
    </source>
</evidence>
<feature type="transmembrane region" description="Helical" evidence="7">
    <location>
        <begin position="106"/>
        <end position="123"/>
    </location>
</feature>
<sequence>MQAVHPQTTRASDEKTSDIDVPAGYQPRDGDVEGHKVGHLVTRDHINDGYDPAFLKKTMRRIDFRLVPILAALYAVSLIDRTNISLARAAGMGASLGLNRPGSQEYSYAVLAFFPTYIVFELPSNIGMRKFGAPIWLGGATFLWGIVMTMMGLSRNADHLIAMRAILGIFEAALFPGAVYLLSSWYLRHEVQKRVSIFYSFSVFASGLSAIIAYGLAQIKMYPVERRLVGTRGYLGEGWRSIFFLEGIATVILGVVGFFTLVSFPEQAKFLTPEQKAMVAARIDMDRADATPDKLTLKKTGKYAMDPVLASFAVQFFSATLGSYSLSYFLPQILAGMGFSGALSQILVFPPYAFALPIIIACGYFSDRTRTRTPFIAFAFLLLIIGTVLYTYVRSVGARYFGVMLAVAGCNTAVPLVAGFSQISIRKASKRSFTSALVVAAGGLGGIASGLAFTQKQAPHYSTGVHLTLAMASISIAITLIQTLYFRFQNRKADRGELVIEDHADFRRQL</sequence>
<evidence type="ECO:0000256" key="7">
    <source>
        <dbReference type="SAM" id="Phobius"/>
    </source>
</evidence>
<organism evidence="9 10">
    <name type="scientific">Tilletiopsis washingtonensis</name>
    <dbReference type="NCBI Taxonomy" id="58919"/>
    <lineage>
        <taxon>Eukaryota</taxon>
        <taxon>Fungi</taxon>
        <taxon>Dikarya</taxon>
        <taxon>Basidiomycota</taxon>
        <taxon>Ustilaginomycotina</taxon>
        <taxon>Exobasidiomycetes</taxon>
        <taxon>Entylomatales</taxon>
        <taxon>Entylomatales incertae sedis</taxon>
        <taxon>Tilletiopsis</taxon>
    </lineage>
</organism>
<dbReference type="STRING" id="58919.A0A316Z9L0"/>
<comment type="subcellular location">
    <subcellularLocation>
        <location evidence="1">Membrane</location>
        <topology evidence="1">Multi-pass membrane protein</topology>
    </subcellularLocation>
</comment>
<feature type="transmembrane region" description="Helical" evidence="7">
    <location>
        <begin position="433"/>
        <end position="453"/>
    </location>
</feature>
<dbReference type="GeneID" id="37272140"/>
<dbReference type="Pfam" id="PF07690">
    <property type="entry name" value="MFS_1"/>
    <property type="match status" value="1"/>
</dbReference>
<feature type="transmembrane region" description="Helical" evidence="7">
    <location>
        <begin position="308"/>
        <end position="330"/>
    </location>
</feature>
<feature type="transmembrane region" description="Helical" evidence="7">
    <location>
        <begin position="342"/>
        <end position="363"/>
    </location>
</feature>
<dbReference type="PANTHER" id="PTHR43791:SF3">
    <property type="entry name" value="MAJOR FACILITATOR SUPERFAMILY (MFS) PROFILE DOMAIN-CONTAINING PROTEIN"/>
    <property type="match status" value="1"/>
</dbReference>
<keyword evidence="2" id="KW-0813">Transport</keyword>
<evidence type="ECO:0000313" key="9">
    <source>
        <dbReference type="EMBL" id="PWN97976.1"/>
    </source>
</evidence>
<keyword evidence="5 7" id="KW-0472">Membrane</keyword>
<reference evidence="9 10" key="1">
    <citation type="journal article" date="2018" name="Mol. Biol. Evol.">
        <title>Broad Genomic Sampling Reveals a Smut Pathogenic Ancestry of the Fungal Clade Ustilaginomycotina.</title>
        <authorList>
            <person name="Kijpornyongpan T."/>
            <person name="Mondo S.J."/>
            <person name="Barry K."/>
            <person name="Sandor L."/>
            <person name="Lee J."/>
            <person name="Lipzen A."/>
            <person name="Pangilinan J."/>
            <person name="LaButti K."/>
            <person name="Hainaut M."/>
            <person name="Henrissat B."/>
            <person name="Grigoriev I.V."/>
            <person name="Spatafora J.W."/>
            <person name="Aime M.C."/>
        </authorList>
    </citation>
    <scope>NUCLEOTIDE SEQUENCE [LARGE SCALE GENOMIC DNA]</scope>
    <source>
        <strain evidence="9 10">MCA 4186</strain>
    </source>
</reference>
<evidence type="ECO:0000256" key="1">
    <source>
        <dbReference type="ARBA" id="ARBA00004141"/>
    </source>
</evidence>
<feature type="compositionally biased region" description="Polar residues" evidence="6">
    <location>
        <begin position="1"/>
        <end position="10"/>
    </location>
</feature>
<feature type="transmembrane region" description="Helical" evidence="7">
    <location>
        <begin position="465"/>
        <end position="486"/>
    </location>
</feature>
<dbReference type="SUPFAM" id="SSF103473">
    <property type="entry name" value="MFS general substrate transporter"/>
    <property type="match status" value="1"/>
</dbReference>
<keyword evidence="4 7" id="KW-1133">Transmembrane helix</keyword>
<dbReference type="EMBL" id="KZ819293">
    <property type="protein sequence ID" value="PWN97976.1"/>
    <property type="molecule type" value="Genomic_DNA"/>
</dbReference>
<dbReference type="OrthoDB" id="3639251at2759"/>
<feature type="transmembrane region" description="Helical" evidence="7">
    <location>
        <begin position="135"/>
        <end position="153"/>
    </location>
</feature>
<dbReference type="GO" id="GO:0022857">
    <property type="term" value="F:transmembrane transporter activity"/>
    <property type="evidence" value="ECO:0007669"/>
    <property type="project" value="InterPro"/>
</dbReference>
<dbReference type="AlphaFoldDB" id="A0A316Z9L0"/>
<feature type="transmembrane region" description="Helical" evidence="7">
    <location>
        <begin position="399"/>
        <end position="421"/>
    </location>
</feature>
<dbReference type="InterPro" id="IPR011701">
    <property type="entry name" value="MFS"/>
</dbReference>
<feature type="transmembrane region" description="Helical" evidence="7">
    <location>
        <begin position="165"/>
        <end position="186"/>
    </location>
</feature>
<feature type="transmembrane region" description="Helical" evidence="7">
    <location>
        <begin position="198"/>
        <end position="219"/>
    </location>
</feature>
<name>A0A316Z9L0_9BASI</name>
<evidence type="ECO:0000256" key="4">
    <source>
        <dbReference type="ARBA" id="ARBA00022989"/>
    </source>
</evidence>
<protein>
    <submittedName>
        <fullName evidence="9">Permease of the major facilitator superfamily</fullName>
    </submittedName>
</protein>
<accession>A0A316Z9L0</accession>
<dbReference type="PANTHER" id="PTHR43791">
    <property type="entry name" value="PERMEASE-RELATED"/>
    <property type="match status" value="1"/>
</dbReference>
<dbReference type="Proteomes" id="UP000245946">
    <property type="component" value="Unassembled WGS sequence"/>
</dbReference>
<feature type="transmembrane region" description="Helical" evidence="7">
    <location>
        <begin position="66"/>
        <end position="86"/>
    </location>
</feature>
<dbReference type="InterPro" id="IPR036259">
    <property type="entry name" value="MFS_trans_sf"/>
</dbReference>
<evidence type="ECO:0000256" key="5">
    <source>
        <dbReference type="ARBA" id="ARBA00023136"/>
    </source>
</evidence>
<evidence type="ECO:0000256" key="2">
    <source>
        <dbReference type="ARBA" id="ARBA00022448"/>
    </source>
</evidence>
<dbReference type="GO" id="GO:0016020">
    <property type="term" value="C:membrane"/>
    <property type="evidence" value="ECO:0007669"/>
    <property type="project" value="UniProtKB-SubCell"/>
</dbReference>
<dbReference type="FunFam" id="1.20.1250.20:FF:000013">
    <property type="entry name" value="MFS general substrate transporter"/>
    <property type="match status" value="1"/>
</dbReference>